<sequence length="436" mass="51175">MATETKEDLDKLQITIRDDLRFVHSIIKSFLLHPIVIKSESLTISKEEQQNNKKKYQLVCHNANRNMCCVKADGSGNIYIAIISWLTDSISIFLNDKLITKYTGDAKPYSFIKSTSYVKPYSFIKWQKCPENILHIQTAWFLTMMTFEGKIRSSMKVEQRCYTGDYNIPYSFTIAEYPLKFLFNEYPSWYDEKGVVCIRFINGDLIHTFSDRNICDDISRLIIFKRINSFIYCPFHLRDIGWHIDNGADNHTIYILLTYNFGIVLYVAKFNKNIEWHNVKSVSYTVPIFCDKELFEIINGERSFVTMDELITINEFERKFGKEYITINDYAKLSPDGKYITYYVKDKVYIKQTHNMCKIMTFSGLGFAWKGDSSLLAIIADNGKRLDVRKTLTFDHCFSIPLKNEVKALEWMENNIIVWNPYTDYTARFDVSLFIE</sequence>
<dbReference type="AlphaFoldDB" id="A0A6C0EC84"/>
<dbReference type="EMBL" id="MN739777">
    <property type="protein sequence ID" value="QHT26003.1"/>
    <property type="molecule type" value="Genomic_DNA"/>
</dbReference>
<accession>A0A6C0EC84</accession>
<evidence type="ECO:0000313" key="1">
    <source>
        <dbReference type="EMBL" id="QHT26003.1"/>
    </source>
</evidence>
<organism evidence="1">
    <name type="scientific">viral metagenome</name>
    <dbReference type="NCBI Taxonomy" id="1070528"/>
    <lineage>
        <taxon>unclassified sequences</taxon>
        <taxon>metagenomes</taxon>
        <taxon>organismal metagenomes</taxon>
    </lineage>
</organism>
<reference evidence="1" key="1">
    <citation type="journal article" date="2020" name="Nature">
        <title>Giant virus diversity and host interactions through global metagenomics.</title>
        <authorList>
            <person name="Schulz F."/>
            <person name="Roux S."/>
            <person name="Paez-Espino D."/>
            <person name="Jungbluth S."/>
            <person name="Walsh D.A."/>
            <person name="Denef V.J."/>
            <person name="McMahon K.D."/>
            <person name="Konstantinidis K.T."/>
            <person name="Eloe-Fadrosh E.A."/>
            <person name="Kyrpides N.C."/>
            <person name="Woyke T."/>
        </authorList>
    </citation>
    <scope>NUCLEOTIDE SEQUENCE</scope>
    <source>
        <strain evidence="1">GVMAG-M-3300023179-27</strain>
    </source>
</reference>
<proteinExistence type="predicted"/>
<protein>
    <submittedName>
        <fullName evidence="1">Uncharacterized protein</fullName>
    </submittedName>
</protein>
<name>A0A6C0EC84_9ZZZZ</name>